<comment type="caution">
    <text evidence="1">The sequence shown here is derived from an EMBL/GenBank/DDBJ whole genome shotgun (WGS) entry which is preliminary data.</text>
</comment>
<dbReference type="EMBL" id="DTMQ01000018">
    <property type="protein sequence ID" value="HGE99057.1"/>
    <property type="molecule type" value="Genomic_DNA"/>
</dbReference>
<dbReference type="AlphaFoldDB" id="A0A7C3YZR4"/>
<evidence type="ECO:0000313" key="1">
    <source>
        <dbReference type="EMBL" id="HGE99057.1"/>
    </source>
</evidence>
<protein>
    <submittedName>
        <fullName evidence="1">Uncharacterized protein</fullName>
    </submittedName>
</protein>
<name>A0A7C3YZR4_UNCW3</name>
<organism evidence="1">
    <name type="scientific">candidate division WOR-3 bacterium</name>
    <dbReference type="NCBI Taxonomy" id="2052148"/>
    <lineage>
        <taxon>Bacteria</taxon>
        <taxon>Bacteria division WOR-3</taxon>
    </lineage>
</organism>
<accession>A0A7C3YZR4</accession>
<gene>
    <name evidence="1" type="ORF">ENX07_03180</name>
</gene>
<sequence length="211" mass="24194">MALRLMTEKILFISEDLLFPKIGTGLLLATLPKFSPLENLAQVFLSYGILETYADKKAKRYWEREEFVGPFCTNLIVNKMSLADNFRTVFSKEELYFLVDAEKKKGFFIAEKENVVIAANYHRDAMPKLLKNMGITLWGSTIKINQLGWQNLYDLLTSDFLKNFPEVKRIEVISTAPGIRLKPPALQLEVALINFSPLEKIKETLSLARKK</sequence>
<proteinExistence type="predicted"/>
<reference evidence="1" key="1">
    <citation type="journal article" date="2020" name="mSystems">
        <title>Genome- and Community-Level Interaction Insights into Carbon Utilization and Element Cycling Functions of Hydrothermarchaeota in Hydrothermal Sediment.</title>
        <authorList>
            <person name="Zhou Z."/>
            <person name="Liu Y."/>
            <person name="Xu W."/>
            <person name="Pan J."/>
            <person name="Luo Z.H."/>
            <person name="Li M."/>
        </authorList>
    </citation>
    <scope>NUCLEOTIDE SEQUENCE [LARGE SCALE GENOMIC DNA]</scope>
    <source>
        <strain evidence="1">SpSt-906</strain>
    </source>
</reference>